<dbReference type="PANTHER" id="PTHR43162:SF1">
    <property type="entry name" value="PRESTALK A DIFFERENTIATION PROTEIN A"/>
    <property type="match status" value="1"/>
</dbReference>
<evidence type="ECO:0000313" key="3">
    <source>
        <dbReference type="Proteomes" id="UP000319094"/>
    </source>
</evidence>
<dbReference type="InterPro" id="IPR008030">
    <property type="entry name" value="NmrA-like"/>
</dbReference>
<dbReference type="SUPFAM" id="SSF51735">
    <property type="entry name" value="NAD(P)-binding Rossmann-fold domains"/>
    <property type="match status" value="1"/>
</dbReference>
<dbReference type="EMBL" id="VFON01000001">
    <property type="protein sequence ID" value="TQL42361.1"/>
    <property type="molecule type" value="Genomic_DNA"/>
</dbReference>
<dbReference type="Pfam" id="PF05368">
    <property type="entry name" value="NmrA"/>
    <property type="match status" value="1"/>
</dbReference>
<gene>
    <name evidence="2" type="ORF">FB468_0351</name>
</gene>
<feature type="domain" description="NmrA-like" evidence="1">
    <location>
        <begin position="4"/>
        <end position="227"/>
    </location>
</feature>
<dbReference type="Gene3D" id="3.40.50.720">
    <property type="entry name" value="NAD(P)-binding Rossmann-like Domain"/>
    <property type="match status" value="1"/>
</dbReference>
<evidence type="ECO:0000313" key="2">
    <source>
        <dbReference type="EMBL" id="TQL42361.1"/>
    </source>
</evidence>
<organism evidence="2 3">
    <name type="scientific">Leucobacter komagatae</name>
    <dbReference type="NCBI Taxonomy" id="55969"/>
    <lineage>
        <taxon>Bacteria</taxon>
        <taxon>Bacillati</taxon>
        <taxon>Actinomycetota</taxon>
        <taxon>Actinomycetes</taxon>
        <taxon>Micrococcales</taxon>
        <taxon>Microbacteriaceae</taxon>
        <taxon>Leucobacter</taxon>
    </lineage>
</organism>
<proteinExistence type="predicted"/>
<dbReference type="PANTHER" id="PTHR43162">
    <property type="match status" value="1"/>
</dbReference>
<dbReference type="AlphaFoldDB" id="A0A542Y2S5"/>
<dbReference type="RefSeq" id="WP_141885829.1">
    <property type="nucleotide sequence ID" value="NZ_BAAAUY010000007.1"/>
</dbReference>
<evidence type="ECO:0000259" key="1">
    <source>
        <dbReference type="Pfam" id="PF05368"/>
    </source>
</evidence>
<sequence length="287" mass="28812">MRTVVHGATGAQGSPVVAALVALGEEPIALSRSGKPVPGARALAVDATSESDLTEAYTGADAVFIHLPMAPQDELMKIAGAATAAVKAARPGRVVISTSGVILGAPGTPLQAPADSPLAELVDGVTATGIPTAVIEPRLFLENLLLPHIQAGIREDGVLRYPIREDFAVSWASHLDVAEAIVGLLRDPSVTGVVGVGHLPPVKGADLAAAFSEALGTEVAFEAITPAEFGAQAAPILGEGPAAGVVGFYTALQTEPAFTFDATVGAAALVGVSPMPLATWAKAVTAS</sequence>
<dbReference type="Proteomes" id="UP000319094">
    <property type="component" value="Unassembled WGS sequence"/>
</dbReference>
<comment type="caution">
    <text evidence="2">The sequence shown here is derived from an EMBL/GenBank/DDBJ whole genome shotgun (WGS) entry which is preliminary data.</text>
</comment>
<name>A0A542Y2S5_9MICO</name>
<protein>
    <submittedName>
        <fullName evidence="2">Uncharacterized protein YbjT (DUF2867 family)</fullName>
    </submittedName>
</protein>
<reference evidence="2 3" key="1">
    <citation type="submission" date="2019-06" db="EMBL/GenBank/DDBJ databases">
        <title>Sequencing the genomes of 1000 actinobacteria strains.</title>
        <authorList>
            <person name="Klenk H.-P."/>
        </authorList>
    </citation>
    <scope>NUCLEOTIDE SEQUENCE [LARGE SCALE GENOMIC DNA]</scope>
    <source>
        <strain evidence="2 3">DSM 8803</strain>
    </source>
</reference>
<accession>A0A542Y2S5</accession>
<dbReference type="InterPro" id="IPR036291">
    <property type="entry name" value="NAD(P)-bd_dom_sf"/>
</dbReference>
<dbReference type="OrthoDB" id="319724at2"/>
<dbReference type="InterPro" id="IPR051604">
    <property type="entry name" value="Ergot_Alk_Oxidoreductase"/>
</dbReference>
<keyword evidence="3" id="KW-1185">Reference proteome</keyword>